<dbReference type="Pfam" id="PF02230">
    <property type="entry name" value="Abhydrolase_2"/>
    <property type="match status" value="1"/>
</dbReference>
<evidence type="ECO:0000256" key="2">
    <source>
        <dbReference type="ARBA" id="ARBA00022801"/>
    </source>
</evidence>
<comment type="caution">
    <text evidence="4">The sequence shown here is derived from an EMBL/GenBank/DDBJ whole genome shotgun (WGS) entry which is preliminary data.</text>
</comment>
<feature type="domain" description="Phospholipase/carboxylesterase/thioesterase" evidence="3">
    <location>
        <begin position="12"/>
        <end position="206"/>
    </location>
</feature>
<keyword evidence="2" id="KW-0378">Hydrolase</keyword>
<dbReference type="InterPro" id="IPR029058">
    <property type="entry name" value="AB_hydrolase_fold"/>
</dbReference>
<sequence>MPLTTYRIDRDGADRMLVLLHGWSAEQHHLAAYVPLVDPGERYTAVAPRALHDLPEGDGASWYDRTPDGPDAASFRHAVDTVAQFVDDELEAAGIPHDRCVLGGFSQGGFVSLALALRPGAPSYAGVWAMCCALPEIDGLDIDPTNGDDRPALIQVGEHDRIITPDRGLAAAAAMRDGGWNVTDVEYDMAHSQTIEMMIDARAWLAAI</sequence>
<organism evidence="4 5">
    <name type="scientific">Ilumatobacter fluminis</name>
    <dbReference type="NCBI Taxonomy" id="467091"/>
    <lineage>
        <taxon>Bacteria</taxon>
        <taxon>Bacillati</taxon>
        <taxon>Actinomycetota</taxon>
        <taxon>Acidimicrobiia</taxon>
        <taxon>Acidimicrobiales</taxon>
        <taxon>Ilumatobacteraceae</taxon>
        <taxon>Ilumatobacter</taxon>
    </lineage>
</organism>
<protein>
    <submittedName>
        <fullName evidence="4">Putative esterase</fullName>
    </submittedName>
</protein>
<dbReference type="RefSeq" id="WP_133867065.1">
    <property type="nucleotide sequence ID" value="NZ_SOAU01000001.1"/>
</dbReference>
<dbReference type="OrthoDB" id="9780848at2"/>
<evidence type="ECO:0000313" key="4">
    <source>
        <dbReference type="EMBL" id="TDT14525.1"/>
    </source>
</evidence>
<dbReference type="InterPro" id="IPR003140">
    <property type="entry name" value="PLipase/COase/thioEstase"/>
</dbReference>
<name>A0A4R7HUR7_9ACTN</name>
<evidence type="ECO:0000259" key="3">
    <source>
        <dbReference type="Pfam" id="PF02230"/>
    </source>
</evidence>
<dbReference type="PANTHER" id="PTHR10655:SF17">
    <property type="entry name" value="LYSOPHOSPHOLIPASE-LIKE PROTEIN 1"/>
    <property type="match status" value="1"/>
</dbReference>
<dbReference type="PANTHER" id="PTHR10655">
    <property type="entry name" value="LYSOPHOSPHOLIPASE-RELATED"/>
    <property type="match status" value="1"/>
</dbReference>
<dbReference type="Gene3D" id="3.40.50.1820">
    <property type="entry name" value="alpha/beta hydrolase"/>
    <property type="match status" value="1"/>
</dbReference>
<dbReference type="InterPro" id="IPR050565">
    <property type="entry name" value="LYPA1-2/EST-like"/>
</dbReference>
<dbReference type="Proteomes" id="UP000294558">
    <property type="component" value="Unassembled WGS sequence"/>
</dbReference>
<comment type="similarity">
    <text evidence="1">Belongs to the AB hydrolase superfamily. AB hydrolase 2 family.</text>
</comment>
<evidence type="ECO:0000256" key="1">
    <source>
        <dbReference type="ARBA" id="ARBA00006499"/>
    </source>
</evidence>
<keyword evidence="5" id="KW-1185">Reference proteome</keyword>
<gene>
    <name evidence="4" type="ORF">BDK89_0080</name>
</gene>
<dbReference type="AlphaFoldDB" id="A0A4R7HUR7"/>
<evidence type="ECO:0000313" key="5">
    <source>
        <dbReference type="Proteomes" id="UP000294558"/>
    </source>
</evidence>
<proteinExistence type="inferred from homology"/>
<reference evidence="4 5" key="1">
    <citation type="submission" date="2019-03" db="EMBL/GenBank/DDBJ databases">
        <title>Sequencing the genomes of 1000 actinobacteria strains.</title>
        <authorList>
            <person name="Klenk H.-P."/>
        </authorList>
    </citation>
    <scope>NUCLEOTIDE SEQUENCE [LARGE SCALE GENOMIC DNA]</scope>
    <source>
        <strain evidence="4 5">DSM 18936</strain>
    </source>
</reference>
<dbReference type="EMBL" id="SOAU01000001">
    <property type="protein sequence ID" value="TDT14525.1"/>
    <property type="molecule type" value="Genomic_DNA"/>
</dbReference>
<accession>A0A4R7HUR7</accession>
<dbReference type="GO" id="GO:0016787">
    <property type="term" value="F:hydrolase activity"/>
    <property type="evidence" value="ECO:0007669"/>
    <property type="project" value="UniProtKB-KW"/>
</dbReference>
<dbReference type="SUPFAM" id="SSF53474">
    <property type="entry name" value="alpha/beta-Hydrolases"/>
    <property type="match status" value="1"/>
</dbReference>